<feature type="coiled-coil region" evidence="1">
    <location>
        <begin position="16"/>
        <end position="43"/>
    </location>
</feature>
<dbReference type="AlphaFoldDB" id="C9RBE3"/>
<accession>C9RBE3</accession>
<protein>
    <submittedName>
        <fullName evidence="2">Uncharacterized protein</fullName>
    </submittedName>
</protein>
<dbReference type="eggNOG" id="ENOG50349FH">
    <property type="taxonomic scope" value="Bacteria"/>
</dbReference>
<dbReference type="KEGG" id="adg:Adeg_0417"/>
<dbReference type="RefSeq" id="WP_015738448.1">
    <property type="nucleotide sequence ID" value="NC_013385.1"/>
</dbReference>
<dbReference type="Proteomes" id="UP000002620">
    <property type="component" value="Chromosome"/>
</dbReference>
<name>C9RBE3_AMMDK</name>
<keyword evidence="3" id="KW-1185">Reference proteome</keyword>
<reference evidence="2 3" key="1">
    <citation type="submission" date="2009-10" db="EMBL/GenBank/DDBJ databases">
        <title>Complete sequence of chromosome of Ammonifex degensii KC4.</title>
        <authorList>
            <consortium name="US DOE Joint Genome Institute"/>
            <person name="Kerfeld C."/>
            <person name="Goodner B."/>
            <person name="Huber H."/>
            <person name="Stetter K."/>
            <person name="Lucas S."/>
            <person name="Copeland A."/>
            <person name="Lapidus A."/>
            <person name="Glavina del Rio T."/>
            <person name="Dalin E."/>
            <person name="Tice H."/>
            <person name="Bruce D."/>
            <person name="Goodwin L."/>
            <person name="Pitluck S."/>
            <person name="Saunders E."/>
            <person name="Brettin T."/>
            <person name="Detter J.C."/>
            <person name="Han C."/>
            <person name="Larimer F."/>
            <person name="Land M."/>
            <person name="Hauser L."/>
            <person name="Kyrpides N."/>
            <person name="Ovchinnikova G."/>
            <person name="Richardson P."/>
        </authorList>
    </citation>
    <scope>NUCLEOTIDE SEQUENCE [LARGE SCALE GENOMIC DNA]</scope>
    <source>
        <strain evidence="3">DSM 10501 / KC4</strain>
    </source>
</reference>
<evidence type="ECO:0000313" key="2">
    <source>
        <dbReference type="EMBL" id="ACX51570.1"/>
    </source>
</evidence>
<keyword evidence="1" id="KW-0175">Coiled coil</keyword>
<sequence>MLKGLIAEALNLPEELEKVLLEVAGVRSRLAELEEAKKAKEIEALKHAAGNGKNETERKAVMATFLAGDEEYRRVLAEEKQAKAKLQELEAKVEVVRARVKLTRELLRLASAAIEANHAEALKALELEATEAKREKKNGEAWQADWIWIRGEVLELGKGKKPGVVKAVVETPEGNRHVVYANGNGTAEKLASRLGSKAVIKAKKLESGNFLAVAVE</sequence>
<dbReference type="HOGENOM" id="CLU_1275491_0_0_9"/>
<feature type="coiled-coil region" evidence="1">
    <location>
        <begin position="72"/>
        <end position="135"/>
    </location>
</feature>
<evidence type="ECO:0000313" key="3">
    <source>
        <dbReference type="Proteomes" id="UP000002620"/>
    </source>
</evidence>
<dbReference type="OrthoDB" id="1728802at2"/>
<evidence type="ECO:0000256" key="1">
    <source>
        <dbReference type="SAM" id="Coils"/>
    </source>
</evidence>
<organism evidence="2 3">
    <name type="scientific">Ammonifex degensii (strain DSM 10501 / KC4)</name>
    <dbReference type="NCBI Taxonomy" id="429009"/>
    <lineage>
        <taxon>Bacteria</taxon>
        <taxon>Bacillati</taxon>
        <taxon>Bacillota</taxon>
        <taxon>Clostridia</taxon>
        <taxon>Thermoanaerobacterales</taxon>
        <taxon>Thermoanaerobacteraceae</taxon>
        <taxon>Ammonifex</taxon>
    </lineage>
</organism>
<gene>
    <name evidence="2" type="ordered locus">Adeg_0417</name>
</gene>
<dbReference type="EMBL" id="CP001785">
    <property type="protein sequence ID" value="ACX51570.1"/>
    <property type="molecule type" value="Genomic_DNA"/>
</dbReference>
<proteinExistence type="predicted"/>